<evidence type="ECO:0000313" key="2">
    <source>
        <dbReference type="EMBL" id="AMP09864.1"/>
    </source>
</evidence>
<protein>
    <submittedName>
        <fullName evidence="2">Uncharacterized protein</fullName>
    </submittedName>
</protein>
<feature type="region of interest" description="Disordered" evidence="1">
    <location>
        <begin position="1"/>
        <end position="25"/>
    </location>
</feature>
<reference evidence="2 3" key="1">
    <citation type="submission" date="2015-11" db="EMBL/GenBank/DDBJ databases">
        <title>Exploring the genomic traits of fungus-feeding bacterial genus Collimonas.</title>
        <authorList>
            <person name="Song C."/>
            <person name="Schmidt R."/>
            <person name="de Jager V."/>
            <person name="Krzyzanowska D."/>
            <person name="Jongedijk E."/>
            <person name="Cankar K."/>
            <person name="Beekwilder J."/>
            <person name="van Veen A."/>
            <person name="de Boer W."/>
            <person name="van Veen J.A."/>
            <person name="Garbeva P."/>
        </authorList>
    </citation>
    <scope>NUCLEOTIDE SEQUENCE [LARGE SCALE GENOMIC DNA]</scope>
    <source>
        <strain evidence="2 3">Ter282</strain>
    </source>
</reference>
<dbReference type="Proteomes" id="UP000071778">
    <property type="component" value="Chromosome"/>
</dbReference>
<dbReference type="AlphaFoldDB" id="A0A127QIM8"/>
<dbReference type="EMBL" id="CP013235">
    <property type="protein sequence ID" value="AMP09864.1"/>
    <property type="molecule type" value="Genomic_DNA"/>
</dbReference>
<feature type="compositionally biased region" description="Polar residues" evidence="1">
    <location>
        <begin position="1"/>
        <end position="12"/>
    </location>
</feature>
<proteinExistence type="predicted"/>
<keyword evidence="3" id="KW-1185">Reference proteome</keyword>
<feature type="compositionally biased region" description="Basic and acidic residues" evidence="1">
    <location>
        <begin position="15"/>
        <end position="25"/>
    </location>
</feature>
<evidence type="ECO:0000256" key="1">
    <source>
        <dbReference type="SAM" id="MobiDB-lite"/>
    </source>
</evidence>
<evidence type="ECO:0000313" key="3">
    <source>
        <dbReference type="Proteomes" id="UP000071778"/>
    </source>
</evidence>
<accession>A0A127QIM8</accession>
<gene>
    <name evidence="2" type="ORF">CAter282_2106</name>
</gene>
<organism evidence="2 3">
    <name type="scientific">Collimonas arenae</name>
    <dbReference type="NCBI Taxonomy" id="279058"/>
    <lineage>
        <taxon>Bacteria</taxon>
        <taxon>Pseudomonadati</taxon>
        <taxon>Pseudomonadota</taxon>
        <taxon>Betaproteobacteria</taxon>
        <taxon>Burkholderiales</taxon>
        <taxon>Oxalobacteraceae</taxon>
        <taxon>Collimonas</taxon>
    </lineage>
</organism>
<name>A0A127QIM8_9BURK</name>
<sequence>MRQRHYSLQQPTAPKAEHETDLEPHPEMGCGSCFGQCK</sequence>